<feature type="domain" description="Methyltransferase type 11" evidence="1">
    <location>
        <begin position="71"/>
        <end position="170"/>
    </location>
</feature>
<proteinExistence type="predicted"/>
<comment type="caution">
    <text evidence="2">The sequence shown here is derived from an EMBL/GenBank/DDBJ whole genome shotgun (WGS) entry which is preliminary data.</text>
</comment>
<dbReference type="SUPFAM" id="SSF53335">
    <property type="entry name" value="S-adenosyl-L-methionine-dependent methyltransferases"/>
    <property type="match status" value="1"/>
</dbReference>
<dbReference type="Pfam" id="PF08241">
    <property type="entry name" value="Methyltransf_11"/>
    <property type="match status" value="1"/>
</dbReference>
<dbReference type="Proteomes" id="UP001645039">
    <property type="component" value="Unassembled WGS sequence"/>
</dbReference>
<keyword evidence="3" id="KW-1185">Reference proteome</keyword>
<dbReference type="PANTHER" id="PTHR43591">
    <property type="entry name" value="METHYLTRANSFERASE"/>
    <property type="match status" value="1"/>
</dbReference>
<organism evidence="2 3">
    <name type="scientific">Halomonas casei</name>
    <dbReference type="NCBI Taxonomy" id="2742613"/>
    <lineage>
        <taxon>Bacteria</taxon>
        <taxon>Pseudomonadati</taxon>
        <taxon>Pseudomonadota</taxon>
        <taxon>Gammaproteobacteria</taxon>
        <taxon>Oceanospirillales</taxon>
        <taxon>Halomonadaceae</taxon>
        <taxon>Halomonas</taxon>
    </lineage>
</organism>
<dbReference type="GO" id="GO:0032259">
    <property type="term" value="P:methylation"/>
    <property type="evidence" value="ECO:0007669"/>
    <property type="project" value="UniProtKB-KW"/>
</dbReference>
<dbReference type="PANTHER" id="PTHR43591:SF24">
    <property type="entry name" value="2-METHOXY-6-POLYPRENYL-1,4-BENZOQUINOL METHYLASE, MITOCHONDRIAL"/>
    <property type="match status" value="1"/>
</dbReference>
<keyword evidence="2" id="KW-0489">Methyltransferase</keyword>
<keyword evidence="2" id="KW-0808">Transferase</keyword>
<evidence type="ECO:0000313" key="3">
    <source>
        <dbReference type="Proteomes" id="UP001645039"/>
    </source>
</evidence>
<gene>
    <name evidence="2" type="ORF">EI168_15665</name>
</gene>
<dbReference type="CDD" id="cd02440">
    <property type="entry name" value="AdoMet_MTases"/>
    <property type="match status" value="1"/>
</dbReference>
<name>A0ABR9F696_9GAMM</name>
<sequence>MPPFHPLADHYQRALRADDVLAQIDAHYPDGPTLHQLAPLDQLHIGGVAASSRLLERLSANLDIRAHPKVLDIGAGLGGLMRQGAALGFQMTGLDITHGFSALNKALSTRVQQPDVHLLSWVTGDASALPFADNSFDAVLFQHSLLNMPDAARVLEQSRRVLRPGGQLVMHEVVSGPNVAALRFPVPWAVSLEHSHLLSLIELTQLLEAGGFAIEHVDDWSDAALAWRHRQRKKEQTPRQAVLSPQWVFGERFTSMGKNLVDNLAEGAIKVVEIQATC</sequence>
<evidence type="ECO:0000313" key="2">
    <source>
        <dbReference type="EMBL" id="MBE0401526.1"/>
    </source>
</evidence>
<accession>A0ABR9F696</accession>
<reference evidence="2 3" key="1">
    <citation type="submission" date="2020-07" db="EMBL/GenBank/DDBJ databases">
        <title>Halophilic bacteria isolated from french cheeses.</title>
        <authorList>
            <person name="Kothe C.I."/>
            <person name="Farah-Kraiem B."/>
            <person name="Renault P."/>
            <person name="Dridi B."/>
        </authorList>
    </citation>
    <scope>NUCLEOTIDE SEQUENCE [LARGE SCALE GENOMIC DNA]</scope>
    <source>
        <strain evidence="2 3">FME1</strain>
    </source>
</reference>
<dbReference type="InterPro" id="IPR029063">
    <property type="entry name" value="SAM-dependent_MTases_sf"/>
</dbReference>
<protein>
    <submittedName>
        <fullName evidence="2">Class I SAM-dependent methyltransferase</fullName>
    </submittedName>
</protein>
<dbReference type="Gene3D" id="3.40.50.150">
    <property type="entry name" value="Vaccinia Virus protein VP39"/>
    <property type="match status" value="1"/>
</dbReference>
<dbReference type="RefSeq" id="WP_192536213.1">
    <property type="nucleotide sequence ID" value="NZ_CBCSBM010000021.1"/>
</dbReference>
<dbReference type="GO" id="GO:0008168">
    <property type="term" value="F:methyltransferase activity"/>
    <property type="evidence" value="ECO:0007669"/>
    <property type="project" value="UniProtKB-KW"/>
</dbReference>
<dbReference type="EMBL" id="RRZD01000019">
    <property type="protein sequence ID" value="MBE0401526.1"/>
    <property type="molecule type" value="Genomic_DNA"/>
</dbReference>
<evidence type="ECO:0000259" key="1">
    <source>
        <dbReference type="Pfam" id="PF08241"/>
    </source>
</evidence>
<dbReference type="InterPro" id="IPR013216">
    <property type="entry name" value="Methyltransf_11"/>
</dbReference>